<reference evidence="1 2" key="1">
    <citation type="submission" date="2020-12" db="EMBL/GenBank/DDBJ databases">
        <title>Vagococcus allomyrinae sp. nov. and Enterococcus lavae sp. nov., isolated from the larvae of Allomyrina dichotoma.</title>
        <authorList>
            <person name="Lee S.D."/>
        </authorList>
    </citation>
    <scope>NUCLEOTIDE SEQUENCE [LARGE SCALE GENOMIC DNA]</scope>
    <source>
        <strain evidence="1 2">BWM-S5</strain>
    </source>
</reference>
<gene>
    <name evidence="1" type="ORF">I6N96_08890</name>
</gene>
<dbReference type="Proteomes" id="UP000673375">
    <property type="component" value="Unassembled WGS sequence"/>
</dbReference>
<accession>A0ABS4CIW6</accession>
<evidence type="ECO:0000313" key="2">
    <source>
        <dbReference type="Proteomes" id="UP000673375"/>
    </source>
</evidence>
<evidence type="ECO:0000313" key="1">
    <source>
        <dbReference type="EMBL" id="MBP1046400.1"/>
    </source>
</evidence>
<dbReference type="InterPro" id="IPR035286">
    <property type="entry name" value="DUF5361"/>
</dbReference>
<dbReference type="Pfam" id="PF17318">
    <property type="entry name" value="DUF5361"/>
    <property type="match status" value="1"/>
</dbReference>
<dbReference type="EMBL" id="JAEDXU010000004">
    <property type="protein sequence ID" value="MBP1046400.1"/>
    <property type="molecule type" value="Genomic_DNA"/>
</dbReference>
<sequence length="120" mass="13429">MIRIDEDALICDLAETYQIYDYKQLPPTKAAVFSCGLRENSRIKMKINNQVVPLEDALLAGIADRLSVLIWSGTKDGQSGKNKPTFILDSLNGKPPVEKSEIVFNSSEDFKEARRKILEG</sequence>
<keyword evidence="2" id="KW-1185">Reference proteome</keyword>
<proteinExistence type="predicted"/>
<name>A0ABS4CIW6_9ENTE</name>
<protein>
    <recommendedName>
        <fullName evidence="3">Phage protein</fullName>
    </recommendedName>
</protein>
<evidence type="ECO:0008006" key="3">
    <source>
        <dbReference type="Google" id="ProtNLM"/>
    </source>
</evidence>
<comment type="caution">
    <text evidence="1">The sequence shown here is derived from an EMBL/GenBank/DDBJ whole genome shotgun (WGS) entry which is preliminary data.</text>
</comment>
<organism evidence="1 2">
    <name type="scientific">Enterococcus larvae</name>
    <dbReference type="NCBI Taxonomy" id="2794352"/>
    <lineage>
        <taxon>Bacteria</taxon>
        <taxon>Bacillati</taxon>
        <taxon>Bacillota</taxon>
        <taxon>Bacilli</taxon>
        <taxon>Lactobacillales</taxon>
        <taxon>Enterococcaceae</taxon>
        <taxon>Enterococcus</taxon>
    </lineage>
</organism>